<evidence type="ECO:0000313" key="3">
    <source>
        <dbReference type="Proteomes" id="UP000023435"/>
    </source>
</evidence>
<accession>A0A108UD77</accession>
<keyword evidence="3" id="KW-1185">Reference proteome</keyword>
<comment type="caution">
    <text evidence="2">The sequence shown here is derived from an EMBL/GenBank/DDBJ whole genome shotgun (WGS) entry which is preliminary data.</text>
</comment>
<name>A0A108UD77_9GAMM</name>
<organism evidence="2 3">
    <name type="scientific">Lysobacter capsici AZ78</name>
    <dbReference type="NCBI Taxonomy" id="1444315"/>
    <lineage>
        <taxon>Bacteria</taxon>
        <taxon>Pseudomonadati</taxon>
        <taxon>Pseudomonadota</taxon>
        <taxon>Gammaproteobacteria</taxon>
        <taxon>Lysobacterales</taxon>
        <taxon>Lysobacteraceae</taxon>
        <taxon>Lysobacter</taxon>
    </lineage>
</organism>
<dbReference type="Gene3D" id="3.30.1150.10">
    <property type="match status" value="1"/>
</dbReference>
<dbReference type="AlphaFoldDB" id="A0A108UD77"/>
<proteinExistence type="predicted"/>
<evidence type="ECO:0000313" key="2">
    <source>
        <dbReference type="EMBL" id="KWS06784.1"/>
    </source>
</evidence>
<feature type="region of interest" description="Disordered" evidence="1">
    <location>
        <begin position="19"/>
        <end position="39"/>
    </location>
</feature>
<dbReference type="Proteomes" id="UP000023435">
    <property type="component" value="Unassembled WGS sequence"/>
</dbReference>
<dbReference type="SUPFAM" id="SSF74653">
    <property type="entry name" value="TolA/TonB C-terminal domain"/>
    <property type="match status" value="1"/>
</dbReference>
<dbReference type="EMBL" id="JAJA02000001">
    <property type="protein sequence ID" value="KWS06784.1"/>
    <property type="molecule type" value="Genomic_DNA"/>
</dbReference>
<sequence>MLGVVLVALSFSIQAASPSKHPSVDQAARDRQGQASQSAQWCQDHPERCVAQNNLRYAEVLRDAILAKWHPPAGLAADASCILDLRQTSGGRVTSVQAVEPCGFDAAGRDSIVAAVLKAQPLPYEGYEQVFRPQLRLQISAPDPDDDAKPSRWRRLRDRVDAIRDR</sequence>
<protein>
    <submittedName>
        <fullName evidence="2">TolA protein</fullName>
    </submittedName>
</protein>
<evidence type="ECO:0000256" key="1">
    <source>
        <dbReference type="SAM" id="MobiDB-lite"/>
    </source>
</evidence>
<gene>
    <name evidence="2" type="ORF">AZ78_4342</name>
</gene>
<reference evidence="2 3" key="1">
    <citation type="journal article" date="2014" name="Genome Announc.">
        <title>Draft Genome Sequence of Lysobacter capsici AZ78, a Bacterium Antagonistic to Plant-Pathogenic Oomycetes.</title>
        <authorList>
            <person name="Puopolo G."/>
            <person name="Sonego P."/>
            <person name="Engelen K."/>
            <person name="Pertot I."/>
        </authorList>
    </citation>
    <scope>NUCLEOTIDE SEQUENCE [LARGE SCALE GENOMIC DNA]</scope>
    <source>
        <strain evidence="2 3">AZ78</strain>
    </source>
</reference>